<dbReference type="PANTHER" id="PTHR35008:SF8">
    <property type="entry name" value="ALCOHOL DEHYDROGENASE CYTOCHROME C SUBUNIT"/>
    <property type="match status" value="1"/>
</dbReference>
<comment type="cofactor">
    <cofactor evidence="9">
        <name>heme c</name>
        <dbReference type="ChEBI" id="CHEBI:61717"/>
    </cofactor>
    <text evidence="9">Binds 3 heme c groups covalently per subunit.</text>
</comment>
<keyword evidence="8" id="KW-0472">Membrane</keyword>
<keyword evidence="6" id="KW-0677">Repeat</keyword>
<evidence type="ECO:0000256" key="3">
    <source>
        <dbReference type="ARBA" id="ARBA00022617"/>
    </source>
</evidence>
<dbReference type="Pfam" id="PF00034">
    <property type="entry name" value="Cytochrom_C"/>
    <property type="match status" value="3"/>
</dbReference>
<evidence type="ECO:0000256" key="2">
    <source>
        <dbReference type="ARBA" id="ARBA00022475"/>
    </source>
</evidence>
<feature type="binding site" description="covalent" evidence="9">
    <location>
        <position position="69"/>
    </location>
    <ligand>
        <name>heme c</name>
        <dbReference type="ChEBI" id="CHEBI:61717"/>
        <label>1</label>
    </ligand>
</feature>
<dbReference type="GO" id="GO:0005506">
    <property type="term" value="F:iron ion binding"/>
    <property type="evidence" value="ECO:0007669"/>
    <property type="project" value="InterPro"/>
</dbReference>
<dbReference type="EMBL" id="FUGD01000095">
    <property type="protein sequence ID" value="SJM37676.1"/>
    <property type="molecule type" value="Genomic_DNA"/>
</dbReference>
<feature type="binding site" description="covalent" evidence="9">
    <location>
        <position position="215"/>
    </location>
    <ligand>
        <name>heme c</name>
        <dbReference type="ChEBI" id="CHEBI:61717"/>
        <label>2</label>
    </ligand>
</feature>
<feature type="binding site" description="axial binding residue" evidence="10">
    <location>
        <position position="216"/>
    </location>
    <ligand>
        <name>heme c</name>
        <dbReference type="ChEBI" id="CHEBI:61717"/>
        <label>2</label>
    </ligand>
    <ligandPart>
        <name>Fe</name>
        <dbReference type="ChEBI" id="CHEBI:18248"/>
    </ligandPart>
</feature>
<keyword evidence="3 9" id="KW-0349">Heme</keyword>
<keyword evidence="13" id="KW-1185">Reference proteome</keyword>
<gene>
    <name evidence="12" type="ORF">A1019T_01658</name>
</gene>
<organism evidence="12 13">
    <name type="scientific">Psychrobacter pasteurii</name>
    <dbReference type="NCBI Taxonomy" id="1945520"/>
    <lineage>
        <taxon>Bacteria</taxon>
        <taxon>Pseudomonadati</taxon>
        <taxon>Pseudomonadota</taxon>
        <taxon>Gammaproteobacteria</taxon>
        <taxon>Moraxellales</taxon>
        <taxon>Moraxellaceae</taxon>
        <taxon>Psychrobacter</taxon>
    </lineage>
</organism>
<keyword evidence="12" id="KW-0560">Oxidoreductase</keyword>
<dbReference type="PANTHER" id="PTHR35008">
    <property type="entry name" value="BLL4482 PROTEIN-RELATED"/>
    <property type="match status" value="1"/>
</dbReference>
<dbReference type="STRING" id="1945520.A1019T_01658"/>
<feature type="domain" description="Cytochrome c" evidence="11">
    <location>
        <begin position="197"/>
        <end position="310"/>
    </location>
</feature>
<evidence type="ECO:0000256" key="10">
    <source>
        <dbReference type="PIRSR" id="PIRSR000018-51"/>
    </source>
</evidence>
<name>A0A1R4EGQ2_9GAMM</name>
<evidence type="ECO:0000256" key="7">
    <source>
        <dbReference type="ARBA" id="ARBA00023004"/>
    </source>
</evidence>
<sequence length="468" mass="51587">MNMTKRKWPMIIVIGALLALILAFLFSMMLTKMRSVDESVSTSIQVDINDPELIKRGEYVARTADCVACHSTLDGEAYAGGLPMLTPLGAIYSTNITPDKETGIGNYTLAQFINSVKHGVRADNSALYPAMPYPSYQIMPDEDIAAMYAYFMSAVKPVKQANLKSELPPVFNWRWPLAYWQAMFAPEREFVAETDDKVLARGQYLVEGPGHCGSCHTERGIGYQEVALSNTDSDKYLSGAVIDGWRAKSLRGEHRGLGTWSTEELVDFFKTGRTDKVAAFGAMAEVVEHSTQYMTEEDLHAMSAYLKTLSPAPGKEVTLPAKEDTTTQKLLDGTYDSRGAILYAEYCQVCHRADGKGVPRIFPALDANSAVIARDADSVLQITMNGGRMPKTPHDRMAFTMPEFKHLSDSDIAEIVNYVRNSWTNQAPEIDTTDVVKMRAFLNAKPVTATDLPMDLTVSAEPKGAGNE</sequence>
<keyword evidence="4 10" id="KW-0479">Metal-binding</keyword>
<keyword evidence="7 10" id="KW-0408">Iron</keyword>
<dbReference type="SUPFAM" id="SSF46626">
    <property type="entry name" value="Cytochrome c"/>
    <property type="match status" value="3"/>
</dbReference>
<dbReference type="InterPro" id="IPR036909">
    <property type="entry name" value="Cyt_c-like_dom_sf"/>
</dbReference>
<dbReference type="EC" id="1.1.99.3" evidence="12"/>
<feature type="domain" description="Cytochrome c" evidence="11">
    <location>
        <begin position="52"/>
        <end position="155"/>
    </location>
</feature>
<dbReference type="GO" id="GO:0020037">
    <property type="term" value="F:heme binding"/>
    <property type="evidence" value="ECO:0007669"/>
    <property type="project" value="InterPro"/>
</dbReference>
<feature type="binding site" description="covalent" evidence="9">
    <location>
        <position position="347"/>
    </location>
    <ligand>
        <name>heme c</name>
        <dbReference type="ChEBI" id="CHEBI:61717"/>
        <label>3</label>
    </ligand>
</feature>
<dbReference type="InterPro" id="IPR009056">
    <property type="entry name" value="Cyt_c-like_dom"/>
</dbReference>
<evidence type="ECO:0000256" key="6">
    <source>
        <dbReference type="ARBA" id="ARBA00022737"/>
    </source>
</evidence>
<dbReference type="PROSITE" id="PS51007">
    <property type="entry name" value="CYTC"/>
    <property type="match status" value="3"/>
</dbReference>
<comment type="subcellular location">
    <subcellularLocation>
        <location evidence="1">Cell membrane</location>
    </subcellularLocation>
</comment>
<evidence type="ECO:0000256" key="4">
    <source>
        <dbReference type="ARBA" id="ARBA00022723"/>
    </source>
</evidence>
<feature type="binding site" description="axial binding residue" evidence="10">
    <location>
        <position position="70"/>
    </location>
    <ligand>
        <name>heme c</name>
        <dbReference type="ChEBI" id="CHEBI:61717"/>
        <label>1</label>
    </ligand>
    <ligandPart>
        <name>Fe</name>
        <dbReference type="ChEBI" id="CHEBI:18248"/>
    </ligandPart>
</feature>
<dbReference type="PIRSF" id="PIRSF000018">
    <property type="entry name" value="Mb_ADH_cyt_c"/>
    <property type="match status" value="1"/>
</dbReference>
<dbReference type="Proteomes" id="UP000188169">
    <property type="component" value="Unassembled WGS sequence"/>
</dbReference>
<accession>A0A1R4EGQ2</accession>
<dbReference type="GO" id="GO:0005886">
    <property type="term" value="C:plasma membrane"/>
    <property type="evidence" value="ECO:0007669"/>
    <property type="project" value="UniProtKB-SubCell"/>
</dbReference>
<feature type="binding site" description="covalent" evidence="9">
    <location>
        <position position="66"/>
    </location>
    <ligand>
        <name>heme c</name>
        <dbReference type="ChEBI" id="CHEBI:61717"/>
        <label>1</label>
    </ligand>
</feature>
<dbReference type="GO" id="GO:0009055">
    <property type="term" value="F:electron transfer activity"/>
    <property type="evidence" value="ECO:0007669"/>
    <property type="project" value="InterPro"/>
</dbReference>
<evidence type="ECO:0000256" key="9">
    <source>
        <dbReference type="PIRSR" id="PIRSR000018-50"/>
    </source>
</evidence>
<evidence type="ECO:0000256" key="8">
    <source>
        <dbReference type="ARBA" id="ARBA00023136"/>
    </source>
</evidence>
<dbReference type="AlphaFoldDB" id="A0A1R4EGQ2"/>
<feature type="binding site" description="covalent" evidence="9">
    <location>
        <position position="212"/>
    </location>
    <ligand>
        <name>heme c</name>
        <dbReference type="ChEBI" id="CHEBI:61717"/>
        <label>2</label>
    </ligand>
</feature>
<reference evidence="13" key="1">
    <citation type="submission" date="2017-02" db="EMBL/GenBank/DDBJ databases">
        <authorList>
            <person name="Mornico D."/>
        </authorList>
    </citation>
    <scope>NUCLEOTIDE SEQUENCE [LARGE SCALE GENOMIC DNA]</scope>
</reference>
<dbReference type="Gene3D" id="1.10.760.10">
    <property type="entry name" value="Cytochrome c-like domain"/>
    <property type="match status" value="3"/>
</dbReference>
<evidence type="ECO:0000313" key="12">
    <source>
        <dbReference type="EMBL" id="SJM37676.1"/>
    </source>
</evidence>
<evidence type="ECO:0000256" key="1">
    <source>
        <dbReference type="ARBA" id="ARBA00004236"/>
    </source>
</evidence>
<keyword evidence="2" id="KW-1003">Cell membrane</keyword>
<feature type="domain" description="Cytochrome c" evidence="11">
    <location>
        <begin position="334"/>
        <end position="423"/>
    </location>
</feature>
<dbReference type="InterPro" id="IPR051459">
    <property type="entry name" value="Cytochrome_c-type_DH"/>
</dbReference>
<protein>
    <submittedName>
        <fullName evidence="12">Gluconate 2-dehydrogenase cytochrome c subunit</fullName>
        <ecNumber evidence="12">1.1.99.3</ecNumber>
    </submittedName>
</protein>
<feature type="binding site" description="axial binding residue" evidence="10">
    <location>
        <position position="351"/>
    </location>
    <ligand>
        <name>heme c</name>
        <dbReference type="ChEBI" id="CHEBI:61717"/>
        <label>3</label>
    </ligand>
    <ligandPart>
        <name>Fe</name>
        <dbReference type="ChEBI" id="CHEBI:18248"/>
    </ligandPart>
</feature>
<keyword evidence="5" id="KW-0732">Signal</keyword>
<evidence type="ECO:0000256" key="5">
    <source>
        <dbReference type="ARBA" id="ARBA00022729"/>
    </source>
</evidence>
<proteinExistence type="predicted"/>
<evidence type="ECO:0000313" key="13">
    <source>
        <dbReference type="Proteomes" id="UP000188169"/>
    </source>
</evidence>
<feature type="binding site" description="covalent" evidence="9">
    <location>
        <position position="350"/>
    </location>
    <ligand>
        <name>heme c</name>
        <dbReference type="ChEBI" id="CHEBI:61717"/>
        <label>3</label>
    </ligand>
</feature>
<dbReference type="InterPro" id="IPR014353">
    <property type="entry name" value="Membr-bd_ADH_cyt_c"/>
</dbReference>
<evidence type="ECO:0000259" key="11">
    <source>
        <dbReference type="PROSITE" id="PS51007"/>
    </source>
</evidence>
<dbReference type="GO" id="GO:0033717">
    <property type="term" value="F:gluconate 2-dehydrogenase (acceptor) activity"/>
    <property type="evidence" value="ECO:0007669"/>
    <property type="project" value="UniProtKB-EC"/>
</dbReference>